<gene>
    <name evidence="1" type="ORF">SODALDRAFT_332466</name>
</gene>
<dbReference type="OrthoDB" id="429143at2759"/>
<dbReference type="EMBL" id="ML119054">
    <property type="protein sequence ID" value="ROT39029.1"/>
    <property type="molecule type" value="Genomic_DNA"/>
</dbReference>
<dbReference type="RefSeq" id="XP_028466835.1">
    <property type="nucleotide sequence ID" value="XM_028611718.1"/>
</dbReference>
<dbReference type="GO" id="GO:0003824">
    <property type="term" value="F:catalytic activity"/>
    <property type="evidence" value="ECO:0007669"/>
    <property type="project" value="InterPro"/>
</dbReference>
<dbReference type="PANTHER" id="PTHR42905">
    <property type="entry name" value="PHOSPHOENOLPYRUVATE CARBOXYLASE"/>
    <property type="match status" value="1"/>
</dbReference>
<proteinExistence type="predicted"/>
<dbReference type="CDD" id="cd00377">
    <property type="entry name" value="ICL_PEPM"/>
    <property type="match status" value="1"/>
</dbReference>
<organism evidence="1 2">
    <name type="scientific">Sodiomyces alkalinus (strain CBS 110278 / VKM F-3762 / F11)</name>
    <name type="common">Alkaliphilic filamentous fungus</name>
    <dbReference type="NCBI Taxonomy" id="1314773"/>
    <lineage>
        <taxon>Eukaryota</taxon>
        <taxon>Fungi</taxon>
        <taxon>Dikarya</taxon>
        <taxon>Ascomycota</taxon>
        <taxon>Pezizomycotina</taxon>
        <taxon>Sordariomycetes</taxon>
        <taxon>Hypocreomycetidae</taxon>
        <taxon>Glomerellales</taxon>
        <taxon>Plectosphaerellaceae</taxon>
        <taxon>Sodiomyces</taxon>
    </lineage>
</organism>
<dbReference type="SUPFAM" id="SSF51621">
    <property type="entry name" value="Phosphoenolpyruvate/pyruvate domain"/>
    <property type="match status" value="1"/>
</dbReference>
<evidence type="ECO:0000313" key="1">
    <source>
        <dbReference type="EMBL" id="ROT39029.1"/>
    </source>
</evidence>
<keyword evidence="2" id="KW-1185">Reference proteome</keyword>
<dbReference type="InterPro" id="IPR039556">
    <property type="entry name" value="ICL/PEPM"/>
</dbReference>
<dbReference type="AlphaFoldDB" id="A0A3N2PWX8"/>
<protein>
    <submittedName>
        <fullName evidence="1">Phosphoenolpyruvate/pyruvate domain-containing protein</fullName>
    </submittedName>
</protein>
<keyword evidence="1" id="KW-0670">Pyruvate</keyword>
<name>A0A3N2PWX8_SODAK</name>
<dbReference type="PANTHER" id="PTHR42905:SF16">
    <property type="entry name" value="CARBOXYPHOSPHONOENOLPYRUVATE PHOSPHONOMUTASE-LIKE PROTEIN (AFU_ORTHOLOGUE AFUA_5G07230)"/>
    <property type="match status" value="1"/>
</dbReference>
<dbReference type="InterPro" id="IPR015813">
    <property type="entry name" value="Pyrv/PenolPyrv_kinase-like_dom"/>
</dbReference>
<accession>A0A3N2PWX8</accession>
<evidence type="ECO:0000313" key="2">
    <source>
        <dbReference type="Proteomes" id="UP000272025"/>
    </source>
</evidence>
<dbReference type="Pfam" id="PF13714">
    <property type="entry name" value="PEP_mutase"/>
    <property type="match status" value="1"/>
</dbReference>
<dbReference type="GeneID" id="39580196"/>
<dbReference type="Gene3D" id="3.20.20.60">
    <property type="entry name" value="Phosphoenolpyruvate-binding domains"/>
    <property type="match status" value="1"/>
</dbReference>
<dbReference type="Proteomes" id="UP000272025">
    <property type="component" value="Unassembled WGS sequence"/>
</dbReference>
<dbReference type="InterPro" id="IPR040442">
    <property type="entry name" value="Pyrv_kinase-like_dom_sf"/>
</dbReference>
<reference evidence="1 2" key="1">
    <citation type="journal article" date="2018" name="Mol. Ecol.">
        <title>The obligate alkalophilic soda-lake fungus Sodiomyces alkalinus has shifted to a protein diet.</title>
        <authorList>
            <person name="Grum-Grzhimaylo A.A."/>
            <person name="Falkoski D.L."/>
            <person name="van den Heuvel J."/>
            <person name="Valero-Jimenez C.A."/>
            <person name="Min B."/>
            <person name="Choi I.G."/>
            <person name="Lipzen A."/>
            <person name="Daum C.G."/>
            <person name="Aanen D.K."/>
            <person name="Tsang A."/>
            <person name="Henrissat B."/>
            <person name="Bilanenko E.N."/>
            <person name="de Vries R.P."/>
            <person name="van Kan J.A.L."/>
            <person name="Grigoriev I.V."/>
            <person name="Debets A.J.M."/>
        </authorList>
    </citation>
    <scope>NUCLEOTIDE SEQUENCE [LARGE SCALE GENOMIC DNA]</scope>
    <source>
        <strain evidence="1 2">F11</strain>
    </source>
</reference>
<sequence length="284" mass="29534">MAANLNETAAAFKKLHEPRSPIILANIWDPPSLHSLLTLNTSQSQPVKAVATASWAIAESLGLRDEDLTAEQNLAAVSRIAPHARAAGLPLTVDLQDGYGYGDAIASVVARAVRLGAAGANIEDSIPSRGFSRGIAGSLYGVEEQVERLRTALRAAGEAGCAEFVVNARCDVFRLEAPVPGPDDETTLREAVRRGKAYLEAGATTVFFWGGAGRGLRTSEVERLVRELDGRVAVKLGGGSGALTTEELGELGVARISVGPSLFLVAMKAVRDAAGAILTGGGLP</sequence>